<keyword evidence="2" id="KW-1185">Reference proteome</keyword>
<proteinExistence type="predicted"/>
<evidence type="ECO:0000313" key="1">
    <source>
        <dbReference type="EMBL" id="RZC62073.1"/>
    </source>
</evidence>
<protein>
    <submittedName>
        <fullName evidence="1">Uncharacterized protein</fullName>
    </submittedName>
</protein>
<dbReference type="EMBL" id="CM010719">
    <property type="protein sequence ID" value="RZC62073.1"/>
    <property type="molecule type" value="Genomic_DNA"/>
</dbReference>
<dbReference type="Proteomes" id="UP000316621">
    <property type="component" value="Chromosome 5"/>
</dbReference>
<sequence length="77" mass="8886">MNDIKEFKDKRKEAEVQVKAQNCTAEFGLKMMPLYSVSYAEFDYSGVRSISYSYPNNHIDQLLKLEDVGATVIERMT</sequence>
<dbReference type="AlphaFoldDB" id="A0A4Y7JLW5"/>
<organism evidence="1 2">
    <name type="scientific">Papaver somniferum</name>
    <name type="common">Opium poppy</name>
    <dbReference type="NCBI Taxonomy" id="3469"/>
    <lineage>
        <taxon>Eukaryota</taxon>
        <taxon>Viridiplantae</taxon>
        <taxon>Streptophyta</taxon>
        <taxon>Embryophyta</taxon>
        <taxon>Tracheophyta</taxon>
        <taxon>Spermatophyta</taxon>
        <taxon>Magnoliopsida</taxon>
        <taxon>Ranunculales</taxon>
        <taxon>Papaveraceae</taxon>
        <taxon>Papaveroideae</taxon>
        <taxon>Papaver</taxon>
    </lineage>
</organism>
<dbReference type="Gramene" id="RZC62073">
    <property type="protein sequence ID" value="RZC62073"/>
    <property type="gene ID" value="C5167_023823"/>
</dbReference>
<accession>A0A4Y7JLW5</accession>
<reference evidence="1 2" key="1">
    <citation type="journal article" date="2018" name="Science">
        <title>The opium poppy genome and morphinan production.</title>
        <authorList>
            <person name="Guo L."/>
            <person name="Winzer T."/>
            <person name="Yang X."/>
            <person name="Li Y."/>
            <person name="Ning Z."/>
            <person name="He Z."/>
            <person name="Teodor R."/>
            <person name="Lu Y."/>
            <person name="Bowser T.A."/>
            <person name="Graham I.A."/>
            <person name="Ye K."/>
        </authorList>
    </citation>
    <scope>NUCLEOTIDE SEQUENCE [LARGE SCALE GENOMIC DNA]</scope>
    <source>
        <strain evidence="2">cv. HN1</strain>
        <tissue evidence="1">Leaves</tissue>
    </source>
</reference>
<gene>
    <name evidence="1" type="ORF">C5167_023823</name>
</gene>
<evidence type="ECO:0000313" key="2">
    <source>
        <dbReference type="Proteomes" id="UP000316621"/>
    </source>
</evidence>
<name>A0A4Y7JLW5_PAPSO</name>